<evidence type="ECO:0000313" key="2">
    <source>
        <dbReference type="EnsemblMetazoa" id="SMAR012097-PA"/>
    </source>
</evidence>
<dbReference type="EMBL" id="JH432116">
    <property type="status" value="NOT_ANNOTATED_CDS"/>
    <property type="molecule type" value="Genomic_DNA"/>
</dbReference>
<dbReference type="EnsemblMetazoa" id="SMAR012097-RA">
    <property type="protein sequence ID" value="SMAR012097-PA"/>
    <property type="gene ID" value="SMAR012097"/>
</dbReference>
<accession>T1JE59</accession>
<dbReference type="HOGENOM" id="CLU_1139258_0_0_1"/>
<keyword evidence="3" id="KW-1185">Reference proteome</keyword>
<protein>
    <submittedName>
        <fullName evidence="2">Uncharacterized protein</fullName>
    </submittedName>
</protein>
<proteinExistence type="predicted"/>
<evidence type="ECO:0000313" key="3">
    <source>
        <dbReference type="Proteomes" id="UP000014500"/>
    </source>
</evidence>
<feature type="chain" id="PRO_5004590452" evidence="1">
    <location>
        <begin position="19"/>
        <end position="244"/>
    </location>
</feature>
<name>T1JE59_STRMM</name>
<feature type="signal peptide" evidence="1">
    <location>
        <begin position="1"/>
        <end position="18"/>
    </location>
</feature>
<evidence type="ECO:0000256" key="1">
    <source>
        <dbReference type="SAM" id="SignalP"/>
    </source>
</evidence>
<reference evidence="2" key="2">
    <citation type="submission" date="2015-02" db="UniProtKB">
        <authorList>
            <consortium name="EnsemblMetazoa"/>
        </authorList>
    </citation>
    <scope>IDENTIFICATION</scope>
</reference>
<dbReference type="AlphaFoldDB" id="T1JE59"/>
<dbReference type="Proteomes" id="UP000014500">
    <property type="component" value="Unassembled WGS sequence"/>
</dbReference>
<organism evidence="2 3">
    <name type="scientific">Strigamia maritima</name>
    <name type="common">European centipede</name>
    <name type="synonym">Geophilus maritimus</name>
    <dbReference type="NCBI Taxonomy" id="126957"/>
    <lineage>
        <taxon>Eukaryota</taxon>
        <taxon>Metazoa</taxon>
        <taxon>Ecdysozoa</taxon>
        <taxon>Arthropoda</taxon>
        <taxon>Myriapoda</taxon>
        <taxon>Chilopoda</taxon>
        <taxon>Pleurostigmophora</taxon>
        <taxon>Geophilomorpha</taxon>
        <taxon>Linotaeniidae</taxon>
        <taxon>Strigamia</taxon>
    </lineage>
</organism>
<reference evidence="3" key="1">
    <citation type="submission" date="2011-05" db="EMBL/GenBank/DDBJ databases">
        <authorList>
            <person name="Richards S.R."/>
            <person name="Qu J."/>
            <person name="Jiang H."/>
            <person name="Jhangiani S.N."/>
            <person name="Agravi P."/>
            <person name="Goodspeed R."/>
            <person name="Gross S."/>
            <person name="Mandapat C."/>
            <person name="Jackson L."/>
            <person name="Mathew T."/>
            <person name="Pu L."/>
            <person name="Thornton R."/>
            <person name="Saada N."/>
            <person name="Wilczek-Boney K.B."/>
            <person name="Lee S."/>
            <person name="Kovar C."/>
            <person name="Wu Y."/>
            <person name="Scherer S.E."/>
            <person name="Worley K.C."/>
            <person name="Muzny D.M."/>
            <person name="Gibbs R."/>
        </authorList>
    </citation>
    <scope>NUCLEOTIDE SEQUENCE</scope>
    <source>
        <strain evidence="3">Brora</strain>
    </source>
</reference>
<sequence>MKCLLVAILSACFLQVYSSSLNHSCYAIRNATGIKVIDACIDCFKKAYPKEPKNIDKLDESAHECVKQLPASFQKCLTADKDQKGCIEKTARKHFRAMRKSFWHHYENTLTKEQKCKIHQYRGIAWYLMDVKIHSNKTDDVDKVNKVIKPCRNALLDNYKLGKRDADEDESVDNKEVVEEENLMEEADRLKHNIGLLEKYYTCMMEEVNKNDETRQIFIKDIENNCHDVPLMIVKTFFDLKIKA</sequence>
<keyword evidence="1" id="KW-0732">Signal</keyword>